<dbReference type="PANTHER" id="PTHR33594">
    <property type="entry name" value="SUPERFAMILY HYDROLASE, PUTATIVE (AFU_ORTHOLOGUE AFUA_1G03035)-RELATED"/>
    <property type="match status" value="1"/>
</dbReference>
<comment type="caution">
    <text evidence="2">The sequence shown here is derived from an EMBL/GenBank/DDBJ whole genome shotgun (WGS) entry which is preliminary data.</text>
</comment>
<organism evidence="2 3">
    <name type="scientific">Abyssicoccus albus</name>
    <dbReference type="NCBI Taxonomy" id="1817405"/>
    <lineage>
        <taxon>Bacteria</taxon>
        <taxon>Bacillati</taxon>
        <taxon>Bacillota</taxon>
        <taxon>Bacilli</taxon>
        <taxon>Bacillales</taxon>
        <taxon>Abyssicoccaceae</taxon>
    </lineage>
</organism>
<protein>
    <recommendedName>
        <fullName evidence="1">HD domain-containing protein</fullName>
    </recommendedName>
</protein>
<gene>
    <name evidence="2" type="ORF">EDD62_1150</name>
</gene>
<dbReference type="Proteomes" id="UP000277108">
    <property type="component" value="Unassembled WGS sequence"/>
</dbReference>
<evidence type="ECO:0000313" key="2">
    <source>
        <dbReference type="EMBL" id="RPF56512.1"/>
    </source>
</evidence>
<proteinExistence type="predicted"/>
<reference evidence="2 3" key="1">
    <citation type="submission" date="2018-11" db="EMBL/GenBank/DDBJ databases">
        <title>Genomic Encyclopedia of Type Strains, Phase IV (KMG-IV): sequencing the most valuable type-strain genomes for metagenomic binning, comparative biology and taxonomic classification.</title>
        <authorList>
            <person name="Goeker M."/>
        </authorList>
    </citation>
    <scope>NUCLEOTIDE SEQUENCE [LARGE SCALE GENOMIC DNA]</scope>
    <source>
        <strain evidence="2 3">DSM 29158</strain>
    </source>
</reference>
<dbReference type="Gene3D" id="1.10.472.50">
    <property type="entry name" value="HD-domain/PDEase-like"/>
    <property type="match status" value="1"/>
</dbReference>
<evidence type="ECO:0000313" key="3">
    <source>
        <dbReference type="Proteomes" id="UP000277108"/>
    </source>
</evidence>
<accession>A0A3N5CA15</accession>
<name>A0A3N5CA15_9BACL</name>
<feature type="domain" description="HD" evidence="1">
    <location>
        <begin position="28"/>
        <end position="130"/>
    </location>
</feature>
<sequence length="219" mass="25301">MCGVYMDLTKIQQFSKERLAGDLTGHDYRHICRVIKNANDIMKDETLAQSQVDLIHAAIYVHDVIDDKVTTDPDKALQDVDQCLKDACVTEEEIHHIHDIITHMSYSRNLQSRYELTLEGQIVQDADRIDSLGAMGIARTFYYAGQAGHLLYDEECPRDLETLTTDNYRNQGTAINHFYEKLIHLHKTMNRPSAKRLAKERTEVIESFLDQFNHEAYRS</sequence>
<dbReference type="Gene3D" id="1.20.58.1910">
    <property type="match status" value="1"/>
</dbReference>
<dbReference type="EMBL" id="RKRK01000003">
    <property type="protein sequence ID" value="RPF56512.1"/>
    <property type="molecule type" value="Genomic_DNA"/>
</dbReference>
<dbReference type="SUPFAM" id="SSF109604">
    <property type="entry name" value="HD-domain/PDEase-like"/>
    <property type="match status" value="1"/>
</dbReference>
<dbReference type="InterPro" id="IPR006674">
    <property type="entry name" value="HD_domain"/>
</dbReference>
<keyword evidence="3" id="KW-1185">Reference proteome</keyword>
<dbReference type="PANTHER" id="PTHR33594:SF1">
    <property type="entry name" value="HD_PDEASE DOMAIN-CONTAINING PROTEIN"/>
    <property type="match status" value="1"/>
</dbReference>
<evidence type="ECO:0000259" key="1">
    <source>
        <dbReference type="Pfam" id="PF01966"/>
    </source>
</evidence>
<dbReference type="AlphaFoldDB" id="A0A3N5CA15"/>
<dbReference type="Pfam" id="PF01966">
    <property type="entry name" value="HD"/>
    <property type="match status" value="1"/>
</dbReference>